<dbReference type="InterPro" id="IPR001100">
    <property type="entry name" value="Pyr_nuc-diS_OxRdtase"/>
</dbReference>
<dbReference type="STRING" id="270498.CHK_0236"/>
<keyword evidence="4" id="KW-0520">NAD</keyword>
<accession>A0A0M2NMN1</accession>
<dbReference type="PIRSF" id="PIRSF000350">
    <property type="entry name" value="Mercury_reductase_MerA"/>
    <property type="match status" value="1"/>
</dbReference>
<keyword evidence="3 4" id="KW-0274">FAD</keyword>
<protein>
    <recommendedName>
        <fullName evidence="10">NAD(P)/FAD-dependent oxidoreductase</fullName>
    </recommendedName>
</protein>
<evidence type="ECO:0000259" key="7">
    <source>
        <dbReference type="Pfam" id="PF07992"/>
    </source>
</evidence>
<evidence type="ECO:0000313" key="9">
    <source>
        <dbReference type="Proteomes" id="UP000034076"/>
    </source>
</evidence>
<feature type="binding site" evidence="4">
    <location>
        <begin position="171"/>
        <end position="178"/>
    </location>
    <ligand>
        <name>NAD(+)</name>
        <dbReference type="ChEBI" id="CHEBI:57540"/>
    </ligand>
</feature>
<dbReference type="InterPro" id="IPR036188">
    <property type="entry name" value="FAD/NAD-bd_sf"/>
</dbReference>
<evidence type="ECO:0000256" key="4">
    <source>
        <dbReference type="PIRSR" id="PIRSR000350-3"/>
    </source>
</evidence>
<dbReference type="PANTHER" id="PTHR43014:SF5">
    <property type="entry name" value="GLUTATHIONE REDUCTASE (NADPH)"/>
    <property type="match status" value="1"/>
</dbReference>
<evidence type="ECO:0000256" key="3">
    <source>
        <dbReference type="ARBA" id="ARBA00022827"/>
    </source>
</evidence>
<comment type="cofactor">
    <cofactor evidence="4">
        <name>FAD</name>
        <dbReference type="ChEBI" id="CHEBI:57692"/>
    </cofactor>
    <text evidence="4">Binds 1 FAD per subunit.</text>
</comment>
<sequence length="442" mass="47372">MKKYDVVVIGSGPGGQVSSRALAAGGRKVAVVEEDLWGGTCPNRGCDPKKVLVAGMEAVDRSNQLDGKGLSPIRSINWPGLMEFKRTFTDPVSSSSKEGLARRGITTVDGSAKFVDSGQIEVNGQAIKADTFIIATGRRPAVLDIEGKEYLKNSADFLEMETLPRKITFIGAGYIAFELACIANAAGSEVTVIHHNARPLKGFDEGLVSAMVLAMRAKGIRFVFDVDIAKVSRQGGSFLLEADNYEDKTDCVVCATGRLPNLETLGLENAGVEYGRRGVEVNGFLQTSNPSIYACGDVVAKKQPGLTPVARFEAKYIAQRLLGGETGSIVYPPVPSIVFGSPKLASVGISTADAGKEPQKYTVKEVDMTRWFNYRRINEPVAKAKLVYGDGLLVGAHILSGTADELVDYLAMVIALKISKQQLSQMVFGFPTIAADLQSLLR</sequence>
<comment type="caution">
    <text evidence="8">The sequence shown here is derived from an EMBL/GenBank/DDBJ whole genome shotgun (WGS) entry which is preliminary data.</text>
</comment>
<evidence type="ECO:0008006" key="10">
    <source>
        <dbReference type="Google" id="ProtNLM"/>
    </source>
</evidence>
<dbReference type="Pfam" id="PF02852">
    <property type="entry name" value="Pyr_redox_dim"/>
    <property type="match status" value="1"/>
</dbReference>
<dbReference type="Gene3D" id="3.50.50.60">
    <property type="entry name" value="FAD/NAD(P)-binding domain"/>
    <property type="match status" value="2"/>
</dbReference>
<dbReference type="PRINTS" id="PR00411">
    <property type="entry name" value="PNDRDTASEI"/>
</dbReference>
<comment type="similarity">
    <text evidence="1">Belongs to the class-I pyridine nucleotide-disulfide oxidoreductase family.</text>
</comment>
<dbReference type="PRINTS" id="PR00368">
    <property type="entry name" value="FADPNR"/>
</dbReference>
<dbReference type="InterPro" id="IPR023753">
    <property type="entry name" value="FAD/NAD-binding_dom"/>
</dbReference>
<dbReference type="PANTHER" id="PTHR43014">
    <property type="entry name" value="MERCURIC REDUCTASE"/>
    <property type="match status" value="1"/>
</dbReference>
<dbReference type="Pfam" id="PF07992">
    <property type="entry name" value="Pyr_redox_2"/>
    <property type="match status" value="1"/>
</dbReference>
<dbReference type="RefSeq" id="WP_046442143.1">
    <property type="nucleotide sequence ID" value="NZ_LAYJ01000030.1"/>
</dbReference>
<dbReference type="GO" id="GO:0016491">
    <property type="term" value="F:oxidoreductase activity"/>
    <property type="evidence" value="ECO:0007669"/>
    <property type="project" value="InterPro"/>
</dbReference>
<feature type="binding site" evidence="4">
    <location>
        <position position="50"/>
    </location>
    <ligand>
        <name>FAD</name>
        <dbReference type="ChEBI" id="CHEBI:57692"/>
    </ligand>
</feature>
<evidence type="ECO:0000313" key="8">
    <source>
        <dbReference type="EMBL" id="KKI52251.1"/>
    </source>
</evidence>
<feature type="disulfide bond" description="Redox-active" evidence="5">
    <location>
        <begin position="41"/>
        <end position="46"/>
    </location>
</feature>
<proteinExistence type="inferred from homology"/>
<dbReference type="PATRIC" id="fig|270498.16.peg.1819"/>
<dbReference type="SUPFAM" id="SSF55424">
    <property type="entry name" value="FAD/NAD-linked reductases, dimerisation (C-terminal) domain"/>
    <property type="match status" value="1"/>
</dbReference>
<dbReference type="GO" id="GO:0000166">
    <property type="term" value="F:nucleotide binding"/>
    <property type="evidence" value="ECO:0007669"/>
    <property type="project" value="UniProtKB-KW"/>
</dbReference>
<evidence type="ECO:0000259" key="6">
    <source>
        <dbReference type="Pfam" id="PF02852"/>
    </source>
</evidence>
<feature type="domain" description="FAD/NAD(P)-binding" evidence="7">
    <location>
        <begin position="4"/>
        <end position="314"/>
    </location>
</feature>
<dbReference type="Proteomes" id="UP000034076">
    <property type="component" value="Unassembled WGS sequence"/>
</dbReference>
<name>A0A0M2NMN1_9FIRM</name>
<dbReference type="Gene3D" id="3.30.390.30">
    <property type="match status" value="1"/>
</dbReference>
<keyword evidence="2" id="KW-0285">Flavoprotein</keyword>
<dbReference type="SUPFAM" id="SSF51905">
    <property type="entry name" value="FAD/NAD(P)-binding domain"/>
    <property type="match status" value="1"/>
</dbReference>
<dbReference type="OrthoDB" id="9807946at2"/>
<organism evidence="8 9">
    <name type="scientific">Christensenella hongkongensis</name>
    <dbReference type="NCBI Taxonomy" id="270498"/>
    <lineage>
        <taxon>Bacteria</taxon>
        <taxon>Bacillati</taxon>
        <taxon>Bacillota</taxon>
        <taxon>Clostridia</taxon>
        <taxon>Christensenellales</taxon>
        <taxon>Christensenellaceae</taxon>
        <taxon>Christensenella</taxon>
    </lineage>
</organism>
<dbReference type="InterPro" id="IPR016156">
    <property type="entry name" value="FAD/NAD-linked_Rdtase_dimer_sf"/>
</dbReference>
<feature type="binding site" evidence="4">
    <location>
        <position position="257"/>
    </location>
    <ligand>
        <name>NAD(+)</name>
        <dbReference type="ChEBI" id="CHEBI:57540"/>
    </ligand>
</feature>
<feature type="binding site" evidence="4">
    <location>
        <position position="297"/>
    </location>
    <ligand>
        <name>FAD</name>
        <dbReference type="ChEBI" id="CHEBI:57692"/>
    </ligand>
</feature>
<feature type="domain" description="Pyridine nucleotide-disulphide oxidoreductase dimerisation" evidence="6">
    <location>
        <begin position="334"/>
        <end position="436"/>
    </location>
</feature>
<keyword evidence="9" id="KW-1185">Reference proteome</keyword>
<evidence type="ECO:0000256" key="5">
    <source>
        <dbReference type="PIRSR" id="PIRSR000350-4"/>
    </source>
</evidence>
<dbReference type="InterPro" id="IPR004099">
    <property type="entry name" value="Pyr_nucl-diS_OxRdtase_dimer"/>
</dbReference>
<dbReference type="AlphaFoldDB" id="A0A0M2NMN1"/>
<dbReference type="EMBL" id="LAYJ01000030">
    <property type="protein sequence ID" value="KKI52251.1"/>
    <property type="molecule type" value="Genomic_DNA"/>
</dbReference>
<evidence type="ECO:0000256" key="2">
    <source>
        <dbReference type="ARBA" id="ARBA00022630"/>
    </source>
</evidence>
<keyword evidence="4" id="KW-0547">Nucleotide-binding</keyword>
<gene>
    <name evidence="8" type="ORF">CHK_0236</name>
</gene>
<reference evidence="8 9" key="1">
    <citation type="submission" date="2015-04" db="EMBL/GenBank/DDBJ databases">
        <title>Draft genome sequence of bacteremic isolate Catabacter hongkongensis type strain HKU16T.</title>
        <authorList>
            <person name="Lau S.K."/>
            <person name="Teng J.L."/>
            <person name="Huang Y."/>
            <person name="Curreem S.O."/>
            <person name="Tsui S.K."/>
            <person name="Woo P.C."/>
        </authorList>
    </citation>
    <scope>NUCLEOTIDE SEQUENCE [LARGE SCALE GENOMIC DNA]</scope>
    <source>
        <strain evidence="8 9">HKU16</strain>
    </source>
</reference>
<evidence type="ECO:0000256" key="1">
    <source>
        <dbReference type="ARBA" id="ARBA00007532"/>
    </source>
</evidence>